<dbReference type="EMBL" id="JAIZAY010000010">
    <property type="protein sequence ID" value="KAJ8035097.1"/>
    <property type="molecule type" value="Genomic_DNA"/>
</dbReference>
<sequence length="67" mass="7163">MVKSQQRSLWRSRQRAHLHVKSEVVARALCGEVAARALCGEVSAAALSGEVAANALSGEVTRELICM</sequence>
<dbReference type="AlphaFoldDB" id="A0A9Q1H4H4"/>
<comment type="caution">
    <text evidence="1">The sequence shown here is derived from an EMBL/GenBank/DDBJ whole genome shotgun (WGS) entry which is preliminary data.</text>
</comment>
<name>A0A9Q1H4H4_HOLLE</name>
<gene>
    <name evidence="1" type="ORF">HOLleu_22209</name>
</gene>
<keyword evidence="2" id="KW-1185">Reference proteome</keyword>
<evidence type="ECO:0000313" key="2">
    <source>
        <dbReference type="Proteomes" id="UP001152320"/>
    </source>
</evidence>
<dbReference type="Proteomes" id="UP001152320">
    <property type="component" value="Chromosome 10"/>
</dbReference>
<protein>
    <submittedName>
        <fullName evidence="1">Uncharacterized protein</fullName>
    </submittedName>
</protein>
<proteinExistence type="predicted"/>
<reference evidence="1" key="1">
    <citation type="submission" date="2021-10" db="EMBL/GenBank/DDBJ databases">
        <title>Tropical sea cucumber genome reveals ecological adaptation and Cuvierian tubules defense mechanism.</title>
        <authorList>
            <person name="Chen T."/>
        </authorList>
    </citation>
    <scope>NUCLEOTIDE SEQUENCE</scope>
    <source>
        <strain evidence="1">Nanhai2018</strain>
        <tissue evidence="1">Muscle</tissue>
    </source>
</reference>
<accession>A0A9Q1H4H4</accession>
<evidence type="ECO:0000313" key="1">
    <source>
        <dbReference type="EMBL" id="KAJ8035097.1"/>
    </source>
</evidence>
<organism evidence="1 2">
    <name type="scientific">Holothuria leucospilota</name>
    <name type="common">Black long sea cucumber</name>
    <name type="synonym">Mertensiothuria leucospilota</name>
    <dbReference type="NCBI Taxonomy" id="206669"/>
    <lineage>
        <taxon>Eukaryota</taxon>
        <taxon>Metazoa</taxon>
        <taxon>Echinodermata</taxon>
        <taxon>Eleutherozoa</taxon>
        <taxon>Echinozoa</taxon>
        <taxon>Holothuroidea</taxon>
        <taxon>Aspidochirotacea</taxon>
        <taxon>Aspidochirotida</taxon>
        <taxon>Holothuriidae</taxon>
        <taxon>Holothuria</taxon>
    </lineage>
</organism>